<comment type="caution">
    <text evidence="1">The sequence shown here is derived from an EMBL/GenBank/DDBJ whole genome shotgun (WGS) entry which is preliminary data.</text>
</comment>
<evidence type="ECO:0000313" key="1">
    <source>
        <dbReference type="EMBL" id="KII64464.1"/>
    </source>
</evidence>
<keyword evidence="2" id="KW-1185">Reference proteome</keyword>
<sequence length="101" mass="11872">MQEIKSAIHRIFNIQIDESIDVANRLQLLVYVSYRKYLWHQMYLKIFVPFKKLRNIFWENIDVVGTDGSQIIPGYRSGFPCLVENESSKLIGIHSMIRGQI</sequence>
<dbReference type="Proteomes" id="UP000031668">
    <property type="component" value="Unassembled WGS sequence"/>
</dbReference>
<dbReference type="EMBL" id="JWZT01004259">
    <property type="protein sequence ID" value="KII64464.1"/>
    <property type="molecule type" value="Genomic_DNA"/>
</dbReference>
<gene>
    <name evidence="1" type="ORF">RF11_03870</name>
</gene>
<reference evidence="1 2" key="1">
    <citation type="journal article" date="2014" name="Genome Biol. Evol.">
        <title>The genome of the myxosporean Thelohanellus kitauei shows adaptations to nutrient acquisition within its fish host.</title>
        <authorList>
            <person name="Yang Y."/>
            <person name="Xiong J."/>
            <person name="Zhou Z."/>
            <person name="Huo F."/>
            <person name="Miao W."/>
            <person name="Ran C."/>
            <person name="Liu Y."/>
            <person name="Zhang J."/>
            <person name="Feng J."/>
            <person name="Wang M."/>
            <person name="Wang M."/>
            <person name="Wang L."/>
            <person name="Yao B."/>
        </authorList>
    </citation>
    <scope>NUCLEOTIDE SEQUENCE [LARGE SCALE GENOMIC DNA]</scope>
    <source>
        <strain evidence="1">Wuqing</strain>
    </source>
</reference>
<proteinExistence type="predicted"/>
<name>A0A0C2IGL4_THEKT</name>
<accession>A0A0C2IGL4</accession>
<protein>
    <submittedName>
        <fullName evidence="1">Uncharacterized protein</fullName>
    </submittedName>
</protein>
<evidence type="ECO:0000313" key="2">
    <source>
        <dbReference type="Proteomes" id="UP000031668"/>
    </source>
</evidence>
<organism evidence="1 2">
    <name type="scientific">Thelohanellus kitauei</name>
    <name type="common">Myxosporean</name>
    <dbReference type="NCBI Taxonomy" id="669202"/>
    <lineage>
        <taxon>Eukaryota</taxon>
        <taxon>Metazoa</taxon>
        <taxon>Cnidaria</taxon>
        <taxon>Myxozoa</taxon>
        <taxon>Myxosporea</taxon>
        <taxon>Bivalvulida</taxon>
        <taxon>Platysporina</taxon>
        <taxon>Myxobolidae</taxon>
        <taxon>Thelohanellus</taxon>
    </lineage>
</organism>
<dbReference type="AlphaFoldDB" id="A0A0C2IGL4"/>